<reference evidence="1 2" key="2">
    <citation type="journal article" date="2012" name="Stand. Genomic Sci.">
        <title>Complete genome sequence of the sulfate-reducing firmicute Desulfotomaculum ruminis type strain (DL(T)).</title>
        <authorList>
            <person name="Spring S."/>
            <person name="Visser M."/>
            <person name="Lu M."/>
            <person name="Copeland A."/>
            <person name="Lapidus A."/>
            <person name="Lucas S."/>
            <person name="Cheng J.F."/>
            <person name="Han C."/>
            <person name="Tapia R."/>
            <person name="Goodwin L.A."/>
            <person name="Pitluck S."/>
            <person name="Ivanova N."/>
            <person name="Land M."/>
            <person name="Hauser L."/>
            <person name="Larimer F."/>
            <person name="Rohde M."/>
            <person name="Goker M."/>
            <person name="Detter J.C."/>
            <person name="Kyrpides N.C."/>
            <person name="Woyke T."/>
            <person name="Schaap P.J."/>
            <person name="Plugge C.M."/>
            <person name="Muyzer G."/>
            <person name="Kuever J."/>
            <person name="Pereira I.A."/>
            <person name="Parshina S.N."/>
            <person name="Bernier-Latmani R."/>
            <person name="Stams A.J."/>
            <person name="Klenk H.P."/>
        </authorList>
    </citation>
    <scope>NUCLEOTIDE SEQUENCE [LARGE SCALE GENOMIC DNA]</scope>
    <source>
        <strain evidence="2">ATCC 23193 / DSM 2154 / NCIB 8452 / DL</strain>
    </source>
</reference>
<evidence type="ECO:0000313" key="2">
    <source>
        <dbReference type="Proteomes" id="UP000009234"/>
    </source>
</evidence>
<evidence type="ECO:0000313" key="1">
    <source>
        <dbReference type="EMBL" id="AEG59870.1"/>
    </source>
</evidence>
<dbReference type="GO" id="GO:0005840">
    <property type="term" value="C:ribosome"/>
    <property type="evidence" value="ECO:0007669"/>
    <property type="project" value="UniProtKB-KW"/>
</dbReference>
<sequence length="63" mass="7819">MSLSRQELNEAMVQTKQDIFRLKYDLGETVDPRKEREIKRKLRELQILHYWQLKILERMEKSE</sequence>
<dbReference type="RefSeq" id="WP_013841637.1">
    <property type="nucleotide sequence ID" value="NC_015589.1"/>
</dbReference>
<keyword evidence="2" id="KW-1185">Reference proteome</keyword>
<dbReference type="KEGG" id="dru:Desru_1605"/>
<organism evidence="1 2">
    <name type="scientific">Desulforamulus ruminis (strain ATCC 23193 / DSM 2154 / NCIMB 8452 / DL)</name>
    <name type="common">Desulfotomaculum ruminis</name>
    <dbReference type="NCBI Taxonomy" id="696281"/>
    <lineage>
        <taxon>Bacteria</taxon>
        <taxon>Bacillati</taxon>
        <taxon>Bacillota</taxon>
        <taxon>Clostridia</taxon>
        <taxon>Eubacteriales</taxon>
        <taxon>Peptococcaceae</taxon>
        <taxon>Desulforamulus</taxon>
    </lineage>
</organism>
<dbReference type="EMBL" id="CP002780">
    <property type="protein sequence ID" value="AEG59870.1"/>
    <property type="molecule type" value="Genomic_DNA"/>
</dbReference>
<dbReference type="STRING" id="696281.Desru_1605"/>
<gene>
    <name evidence="1" type="ordered locus">Desru_1605</name>
</gene>
<accession>F6DS91</accession>
<dbReference type="OrthoDB" id="1787416at2"/>
<protein>
    <submittedName>
        <fullName evidence="1">Ribosomal protein L29</fullName>
    </submittedName>
</protein>
<proteinExistence type="predicted"/>
<keyword evidence="1" id="KW-0689">Ribosomal protein</keyword>
<name>F6DS91_DESRL</name>
<keyword evidence="1" id="KW-0687">Ribonucleoprotein</keyword>
<dbReference type="Proteomes" id="UP000009234">
    <property type="component" value="Chromosome"/>
</dbReference>
<dbReference type="AlphaFoldDB" id="F6DS91"/>
<reference evidence="2" key="1">
    <citation type="submission" date="2011-05" db="EMBL/GenBank/DDBJ databases">
        <title>Complete sequence of Desulfotomaculum ruminis DSM 2154.</title>
        <authorList>
            <person name="Lucas S."/>
            <person name="Copeland A."/>
            <person name="Lapidus A."/>
            <person name="Cheng J.-F."/>
            <person name="Goodwin L."/>
            <person name="Pitluck S."/>
            <person name="Lu M."/>
            <person name="Detter J.C."/>
            <person name="Han C."/>
            <person name="Tapia R."/>
            <person name="Land M."/>
            <person name="Hauser L."/>
            <person name="Kyrpides N."/>
            <person name="Ivanova N."/>
            <person name="Mikhailova N."/>
            <person name="Pagani I."/>
            <person name="Stams A.J.M."/>
            <person name="Plugge C.M."/>
            <person name="Muyzer G."/>
            <person name="Kuever J."/>
            <person name="Parshina S.N."/>
            <person name="Ivanova A.E."/>
            <person name="Nazina T.N."/>
            <person name="Brambilla E."/>
            <person name="Spring S."/>
            <person name="Klenk H.-P."/>
            <person name="Woyke T."/>
        </authorList>
    </citation>
    <scope>NUCLEOTIDE SEQUENCE [LARGE SCALE GENOMIC DNA]</scope>
    <source>
        <strain evidence="2">ATCC 23193 / DSM 2154 / NCIB 8452 / DL</strain>
    </source>
</reference>
<dbReference type="HOGENOM" id="CLU_2878562_0_0_9"/>